<reference evidence="1" key="1">
    <citation type="submission" date="2016-08" db="EMBL/GenBank/DDBJ databases">
        <authorList>
            <person name="Seilhamer J.J."/>
        </authorList>
    </citation>
    <scope>NUCLEOTIDE SEQUENCE</scope>
    <source>
        <strain evidence="1">86-1</strain>
    </source>
</reference>
<sequence>MLAHIFVITGTERELSTAVHHKTDRADMRLIAFTSGQIEHLGILQKIQSFFHDLDSSKL</sequence>
<name>A0A212L065_9BACT</name>
<dbReference type="AlphaFoldDB" id="A0A212L065"/>
<evidence type="ECO:0000313" key="1">
    <source>
        <dbReference type="EMBL" id="SCM70779.1"/>
    </source>
</evidence>
<protein>
    <submittedName>
        <fullName evidence="1">Uncharacterized protein</fullName>
    </submittedName>
</protein>
<proteinExistence type="predicted"/>
<gene>
    <name evidence="1" type="ORF">KL86DES1_10626</name>
</gene>
<accession>A0A212L065</accession>
<organism evidence="1">
    <name type="scientific">uncultured Desulfovibrio sp</name>
    <dbReference type="NCBI Taxonomy" id="167968"/>
    <lineage>
        <taxon>Bacteria</taxon>
        <taxon>Pseudomonadati</taxon>
        <taxon>Thermodesulfobacteriota</taxon>
        <taxon>Desulfovibrionia</taxon>
        <taxon>Desulfovibrionales</taxon>
        <taxon>Desulfovibrionaceae</taxon>
        <taxon>Desulfovibrio</taxon>
        <taxon>environmental samples</taxon>
    </lineage>
</organism>
<dbReference type="EMBL" id="FMJC01000001">
    <property type="protein sequence ID" value="SCM70779.1"/>
    <property type="molecule type" value="Genomic_DNA"/>
</dbReference>